<keyword evidence="2" id="KW-1185">Reference proteome</keyword>
<proteinExistence type="predicted"/>
<gene>
    <name evidence="1" type="ORF">N0V89_010178</name>
</gene>
<dbReference type="EMBL" id="JAPEUX010000007">
    <property type="protein sequence ID" value="KAJ4348800.1"/>
    <property type="molecule type" value="Genomic_DNA"/>
</dbReference>
<dbReference type="AlphaFoldDB" id="A0A9W8XFD1"/>
<evidence type="ECO:0000313" key="2">
    <source>
        <dbReference type="Proteomes" id="UP001140513"/>
    </source>
</evidence>
<dbReference type="InterPro" id="IPR011333">
    <property type="entry name" value="SKP1/BTB/POZ_sf"/>
</dbReference>
<dbReference type="Gene3D" id="3.30.710.10">
    <property type="entry name" value="Potassium Channel Kv1.1, Chain A"/>
    <property type="match status" value="1"/>
</dbReference>
<dbReference type="RefSeq" id="XP_056068188.1">
    <property type="nucleotide sequence ID" value="XM_056218923.1"/>
</dbReference>
<reference evidence="1" key="1">
    <citation type="submission" date="2022-10" db="EMBL/GenBank/DDBJ databases">
        <title>Tapping the CABI collections for fungal endophytes: first genome assemblies for Collariella, Neodidymelliopsis, Ascochyta clinopodiicola, Didymella pomorum, Didymosphaeria variabile, Neocosmospora piperis and Neocucurbitaria cava.</title>
        <authorList>
            <person name="Hill R."/>
        </authorList>
    </citation>
    <scope>NUCLEOTIDE SEQUENCE</scope>
    <source>
        <strain evidence="1">IMI 356815</strain>
    </source>
</reference>
<accession>A0A9W8XFD1</accession>
<sequence length="347" mass="38615">MASSQNMQNDTPALTTLSYAGDVILKPSGHGKPAIRLLCSSICLGHGSSVFKAMFEPDRFAEGQTLSVDSPPEIPLPEDHPQAIERLCKILHFRSGDDIAWDIDHYADVAIVSEKYDCRDAVVAWFQMSVPRIWAQNRPFYDEKLPFVSYVLGLPSEFAKVTKRIILSHTKALNPVTATHKTDLVPLELLQELETRRQVALQNATDALKPEFVQRIGLGTMTVAAMCPRERAVADSWLHNLISSGLLFMPLVQSVEAIKFRVDGHFAKLPIEHGVAACSSNIPFWQGRCGCQTGESKRDHLSAEIGFMITMTKGMCLDCFYRKVSDGAIDRHCRVSFDHDGMKKPES</sequence>
<evidence type="ECO:0008006" key="3">
    <source>
        <dbReference type="Google" id="ProtNLM"/>
    </source>
</evidence>
<name>A0A9W8XFD1_9PLEO</name>
<protein>
    <recommendedName>
        <fullName evidence="3">BTB domain-containing protein</fullName>
    </recommendedName>
</protein>
<dbReference type="Proteomes" id="UP001140513">
    <property type="component" value="Unassembled WGS sequence"/>
</dbReference>
<comment type="caution">
    <text evidence="1">The sequence shown here is derived from an EMBL/GenBank/DDBJ whole genome shotgun (WGS) entry which is preliminary data.</text>
</comment>
<dbReference type="GeneID" id="80913708"/>
<dbReference type="OrthoDB" id="5275938at2759"/>
<organism evidence="1 2">
    <name type="scientific">Didymosphaeria variabile</name>
    <dbReference type="NCBI Taxonomy" id="1932322"/>
    <lineage>
        <taxon>Eukaryota</taxon>
        <taxon>Fungi</taxon>
        <taxon>Dikarya</taxon>
        <taxon>Ascomycota</taxon>
        <taxon>Pezizomycotina</taxon>
        <taxon>Dothideomycetes</taxon>
        <taxon>Pleosporomycetidae</taxon>
        <taxon>Pleosporales</taxon>
        <taxon>Massarineae</taxon>
        <taxon>Didymosphaeriaceae</taxon>
        <taxon>Didymosphaeria</taxon>
    </lineage>
</organism>
<evidence type="ECO:0000313" key="1">
    <source>
        <dbReference type="EMBL" id="KAJ4348800.1"/>
    </source>
</evidence>